<evidence type="ECO:0000256" key="1">
    <source>
        <dbReference type="ARBA" id="ARBA00004240"/>
    </source>
</evidence>
<dbReference type="InterPro" id="IPR001623">
    <property type="entry name" value="DnaJ_domain"/>
</dbReference>
<dbReference type="PRINTS" id="PR00625">
    <property type="entry name" value="JDOMAIN"/>
</dbReference>
<dbReference type="GO" id="GO:0005783">
    <property type="term" value="C:endoplasmic reticulum"/>
    <property type="evidence" value="ECO:0007669"/>
    <property type="project" value="UniProtKB-SubCell"/>
</dbReference>
<dbReference type="CDD" id="cd06257">
    <property type="entry name" value="DnaJ"/>
    <property type="match status" value="1"/>
</dbReference>
<reference evidence="5" key="1">
    <citation type="submission" date="2018-05" db="EMBL/GenBank/DDBJ databases">
        <authorList>
            <person name="Lanie J.A."/>
            <person name="Ng W.-L."/>
            <person name="Kazmierczak K.M."/>
            <person name="Andrzejewski T.M."/>
            <person name="Davidsen T.M."/>
            <person name="Wayne K.J."/>
            <person name="Tettelin H."/>
            <person name="Glass J.I."/>
            <person name="Rusch D."/>
            <person name="Podicherti R."/>
            <person name="Tsui H.-C.T."/>
            <person name="Winkler M.E."/>
        </authorList>
    </citation>
    <scope>NUCLEOTIDE SEQUENCE</scope>
</reference>
<dbReference type="PANTHER" id="PTHR44140:SF2">
    <property type="entry name" value="LD25575P"/>
    <property type="match status" value="1"/>
</dbReference>
<feature type="domain" description="J" evidence="4">
    <location>
        <begin position="5"/>
        <end position="34"/>
    </location>
</feature>
<gene>
    <name evidence="5" type="ORF">METZ01_LOCUS467926</name>
</gene>
<keyword evidence="3" id="KW-0256">Endoplasmic reticulum</keyword>
<accession>A0A383B4Z1</accession>
<evidence type="ECO:0000256" key="3">
    <source>
        <dbReference type="ARBA" id="ARBA00022824"/>
    </source>
</evidence>
<evidence type="ECO:0000256" key="2">
    <source>
        <dbReference type="ARBA" id="ARBA00022729"/>
    </source>
</evidence>
<sequence>MAKRDYYEILGIKKDADERSIKKAYRKLARKHHP</sequence>
<proteinExistence type="predicted"/>
<dbReference type="InterPro" id="IPR036869">
    <property type="entry name" value="J_dom_sf"/>
</dbReference>
<dbReference type="GO" id="GO:0034975">
    <property type="term" value="P:protein folding in endoplasmic reticulum"/>
    <property type="evidence" value="ECO:0007669"/>
    <property type="project" value="TreeGrafter"/>
</dbReference>
<comment type="subcellular location">
    <subcellularLocation>
        <location evidence="1">Endoplasmic reticulum</location>
    </subcellularLocation>
</comment>
<dbReference type="GO" id="GO:0051787">
    <property type="term" value="F:misfolded protein binding"/>
    <property type="evidence" value="ECO:0007669"/>
    <property type="project" value="TreeGrafter"/>
</dbReference>
<dbReference type="SUPFAM" id="SSF46565">
    <property type="entry name" value="Chaperone J-domain"/>
    <property type="match status" value="1"/>
</dbReference>
<keyword evidence="2" id="KW-0732">Signal</keyword>
<dbReference type="PROSITE" id="PS50076">
    <property type="entry name" value="DNAJ_2"/>
    <property type="match status" value="1"/>
</dbReference>
<dbReference type="InterPro" id="IPR051727">
    <property type="entry name" value="DnaJ_C3_Co-chaperones"/>
</dbReference>
<dbReference type="PANTHER" id="PTHR44140">
    <property type="entry name" value="LD25575P"/>
    <property type="match status" value="1"/>
</dbReference>
<feature type="non-terminal residue" evidence="5">
    <location>
        <position position="34"/>
    </location>
</feature>
<dbReference type="EMBL" id="UINC01197534">
    <property type="protein sequence ID" value="SVE15072.1"/>
    <property type="molecule type" value="Genomic_DNA"/>
</dbReference>
<dbReference type="Pfam" id="PF00226">
    <property type="entry name" value="DnaJ"/>
    <property type="match status" value="1"/>
</dbReference>
<dbReference type="GO" id="GO:0051087">
    <property type="term" value="F:protein-folding chaperone binding"/>
    <property type="evidence" value="ECO:0007669"/>
    <property type="project" value="TreeGrafter"/>
</dbReference>
<name>A0A383B4Z1_9ZZZZ</name>
<protein>
    <recommendedName>
        <fullName evidence="4">J domain-containing protein</fullName>
    </recommendedName>
</protein>
<dbReference type="AlphaFoldDB" id="A0A383B4Z1"/>
<evidence type="ECO:0000313" key="5">
    <source>
        <dbReference type="EMBL" id="SVE15072.1"/>
    </source>
</evidence>
<organism evidence="5">
    <name type="scientific">marine metagenome</name>
    <dbReference type="NCBI Taxonomy" id="408172"/>
    <lineage>
        <taxon>unclassified sequences</taxon>
        <taxon>metagenomes</taxon>
        <taxon>ecological metagenomes</taxon>
    </lineage>
</organism>
<dbReference type="Gene3D" id="1.10.287.110">
    <property type="entry name" value="DnaJ domain"/>
    <property type="match status" value="1"/>
</dbReference>
<evidence type="ECO:0000259" key="4">
    <source>
        <dbReference type="PROSITE" id="PS50076"/>
    </source>
</evidence>